<dbReference type="EMBL" id="MOKI01000023">
    <property type="protein sequence ID" value="OJR54967.1"/>
    <property type="molecule type" value="Genomic_DNA"/>
</dbReference>
<dbReference type="InterPro" id="IPR056367">
    <property type="entry name" value="ASKHA_NBD_ParM_R1-like"/>
</dbReference>
<evidence type="ECO:0000313" key="4">
    <source>
        <dbReference type="Proteomes" id="UP000184277"/>
    </source>
</evidence>
<evidence type="ECO:0000259" key="2">
    <source>
        <dbReference type="Pfam" id="PF21523"/>
    </source>
</evidence>
<dbReference type="Pfam" id="PF21523">
    <property type="entry name" value="ParM_N"/>
    <property type="match status" value="1"/>
</dbReference>
<dbReference type="Pfam" id="PF06406">
    <property type="entry name" value="StbA_N"/>
    <property type="match status" value="1"/>
</dbReference>
<dbReference type="InterPro" id="IPR048345">
    <property type="entry name" value="ParM_C"/>
</dbReference>
<comment type="caution">
    <text evidence="3">The sequence shown here is derived from an EMBL/GenBank/DDBJ whole genome shotgun (WGS) entry which is preliminary data.</text>
</comment>
<feature type="domain" description="Plasmid segregation protein ParM C-terminal" evidence="2">
    <location>
        <begin position="163"/>
        <end position="315"/>
    </location>
</feature>
<name>A0A1C0Y1D9_ECOLX</name>
<dbReference type="CDD" id="cd24022">
    <property type="entry name" value="ASKHA_NBD_ParM_R1-like"/>
    <property type="match status" value="1"/>
</dbReference>
<dbReference type="SUPFAM" id="SSF53067">
    <property type="entry name" value="Actin-like ATPase domain"/>
    <property type="match status" value="2"/>
</dbReference>
<evidence type="ECO:0000313" key="3">
    <source>
        <dbReference type="EMBL" id="OJR54967.1"/>
    </source>
</evidence>
<protein>
    <submittedName>
        <fullName evidence="3">Recombinase</fullName>
    </submittedName>
</protein>
<evidence type="ECO:0000259" key="1">
    <source>
        <dbReference type="Pfam" id="PF06406"/>
    </source>
</evidence>
<organism evidence="3 4">
    <name type="scientific">Escherichia coli</name>
    <dbReference type="NCBI Taxonomy" id="562"/>
    <lineage>
        <taxon>Bacteria</taxon>
        <taxon>Pseudomonadati</taxon>
        <taxon>Pseudomonadota</taxon>
        <taxon>Gammaproteobacteria</taxon>
        <taxon>Enterobacterales</taxon>
        <taxon>Enterobacteriaceae</taxon>
        <taxon>Escherichia</taxon>
    </lineage>
</organism>
<proteinExistence type="predicted"/>
<dbReference type="InterPro" id="IPR009440">
    <property type="entry name" value="ParM/StbA_N"/>
</dbReference>
<reference evidence="3 4" key="1">
    <citation type="submission" date="2016-10" db="EMBL/GenBank/DDBJ databases">
        <title>Comprehensive resistome analysis reveals the prevalence of NDM and MCR-1 in Chinese poultry production.</title>
        <authorList>
            <person name="Wang Y."/>
            <person name="Zhang R."/>
            <person name="Li J."/>
            <person name="Wu Z."/>
            <person name="Wenjuan Y."/>
            <person name="Schwarz S."/>
            <person name="Tyrrell J."/>
            <person name="Zheng Y."/>
            <person name="Wang S."/>
            <person name="Shen Z."/>
            <person name="Liu Z."/>
            <person name="Lei L."/>
            <person name="Li M."/>
            <person name="Zhang Q."/>
            <person name="Wu C."/>
            <person name="Zhang Q."/>
            <person name="Wu Y."/>
            <person name="Walsh T."/>
            <person name="Shen J."/>
        </authorList>
    </citation>
    <scope>NUCLEOTIDE SEQUENCE [LARGE SCALE GENOMIC DNA]</scope>
    <source>
        <strain evidence="3 4">570</strain>
    </source>
</reference>
<dbReference type="AlphaFoldDB" id="A0A1C0Y1D9"/>
<gene>
    <name evidence="3" type="ORF">BK383_10300</name>
</gene>
<feature type="domain" description="Plasmid segregation protein ParM/StbA N-terminal" evidence="1">
    <location>
        <begin position="1"/>
        <end position="153"/>
    </location>
</feature>
<dbReference type="InterPro" id="IPR043129">
    <property type="entry name" value="ATPase_NBD"/>
</dbReference>
<dbReference type="Gene3D" id="3.30.420.40">
    <property type="match status" value="2"/>
</dbReference>
<sequence length="318" mass="35167">MRIFIDDGSTNIKMLWEQDGETRTHICPNSFKRGWSATFGAGKPFNYIIDDEKYSYDLISPDVLPTNNVEWQYSPLNVLAVHHALLTSGIEPQEVEIVVTLPLAEFYDDDAQYNMKNIERKKASLMRPVTLNKGQVFTIKKVTVRPESIPAGIGLCDSLVPAHSVLIVDLGGTTLDVSMVAGQMTAVSRVFGDSNLGVSLVTKEVRQALAKANTETSNYNVDQLIINRDDEDYLTDNINDPSAIDDVKKAISSSIERLRTRVLDVISDFKGYTHVMVIGGGAPLVADAIREQVNIRDDRFFVADDPQLALVYGLKSIG</sequence>
<accession>A0A1C0Y1D9</accession>
<dbReference type="Proteomes" id="UP000184277">
    <property type="component" value="Unassembled WGS sequence"/>
</dbReference>
<dbReference type="RefSeq" id="WP_016262370.1">
    <property type="nucleotide sequence ID" value="NZ_AP027414.1"/>
</dbReference>